<dbReference type="RefSeq" id="WP_377812579.1">
    <property type="nucleotide sequence ID" value="NZ_JBHRSJ010000001.1"/>
</dbReference>
<reference evidence="2" key="1">
    <citation type="journal article" date="2019" name="Int. J. Syst. Evol. Microbiol.">
        <title>The Global Catalogue of Microorganisms (GCM) 10K type strain sequencing project: providing services to taxonomists for standard genome sequencing and annotation.</title>
        <authorList>
            <consortium name="The Broad Institute Genomics Platform"/>
            <consortium name="The Broad Institute Genome Sequencing Center for Infectious Disease"/>
            <person name="Wu L."/>
            <person name="Ma J."/>
        </authorList>
    </citation>
    <scope>NUCLEOTIDE SEQUENCE [LARGE SCALE GENOMIC DNA]</scope>
    <source>
        <strain evidence="2">KCTC 62195</strain>
    </source>
</reference>
<name>A0ABV7ANH8_9GAMM</name>
<gene>
    <name evidence="1" type="ORF">ACFOJE_02105</name>
</gene>
<evidence type="ECO:0008006" key="3">
    <source>
        <dbReference type="Google" id="ProtNLM"/>
    </source>
</evidence>
<dbReference type="Proteomes" id="UP001595457">
    <property type="component" value="Unassembled WGS sequence"/>
</dbReference>
<organism evidence="1 2">
    <name type="scientific">Azotobacter bryophylli</name>
    <dbReference type="NCBI Taxonomy" id="1986537"/>
    <lineage>
        <taxon>Bacteria</taxon>
        <taxon>Pseudomonadati</taxon>
        <taxon>Pseudomonadota</taxon>
        <taxon>Gammaproteobacteria</taxon>
        <taxon>Pseudomonadales</taxon>
        <taxon>Pseudomonadaceae</taxon>
        <taxon>Azotobacter</taxon>
    </lineage>
</organism>
<keyword evidence="2" id="KW-1185">Reference proteome</keyword>
<evidence type="ECO:0000313" key="2">
    <source>
        <dbReference type="Proteomes" id="UP001595457"/>
    </source>
</evidence>
<sequence>MRDTICAAEMPVTLGGKTLSASQWAAERGLKWQTVKMRRYRGASWREALRPELRVRRWMDGWLCGSQVAGATLA</sequence>
<protein>
    <recommendedName>
        <fullName evidence="3">Excisionase</fullName>
    </recommendedName>
</protein>
<proteinExistence type="predicted"/>
<comment type="caution">
    <text evidence="1">The sequence shown here is derived from an EMBL/GenBank/DDBJ whole genome shotgun (WGS) entry which is preliminary data.</text>
</comment>
<accession>A0ABV7ANH8</accession>
<evidence type="ECO:0000313" key="1">
    <source>
        <dbReference type="EMBL" id="MFC2971009.1"/>
    </source>
</evidence>
<dbReference type="EMBL" id="JBHRSJ010000001">
    <property type="protein sequence ID" value="MFC2971009.1"/>
    <property type="molecule type" value="Genomic_DNA"/>
</dbReference>